<feature type="non-terminal residue" evidence="4">
    <location>
        <position position="116"/>
    </location>
</feature>
<dbReference type="EMBL" id="KK120465">
    <property type="protein sequence ID" value="KFM78341.1"/>
    <property type="molecule type" value="Genomic_DNA"/>
</dbReference>
<dbReference type="GO" id="GO:0042302">
    <property type="term" value="F:structural constituent of cuticle"/>
    <property type="evidence" value="ECO:0007669"/>
    <property type="project" value="UniProtKB-UniRule"/>
</dbReference>
<dbReference type="OrthoDB" id="6515429at2759"/>
<dbReference type="PANTHER" id="PTHR12236">
    <property type="entry name" value="STRUCTURAL CONTITUENT OF CUTICLE"/>
    <property type="match status" value="1"/>
</dbReference>
<dbReference type="Pfam" id="PF00379">
    <property type="entry name" value="Chitin_bind_4"/>
    <property type="match status" value="1"/>
</dbReference>
<organism evidence="4 5">
    <name type="scientific">Stegodyphus mimosarum</name>
    <name type="common">African social velvet spider</name>
    <dbReference type="NCBI Taxonomy" id="407821"/>
    <lineage>
        <taxon>Eukaryota</taxon>
        <taxon>Metazoa</taxon>
        <taxon>Ecdysozoa</taxon>
        <taxon>Arthropoda</taxon>
        <taxon>Chelicerata</taxon>
        <taxon>Arachnida</taxon>
        <taxon>Araneae</taxon>
        <taxon>Araneomorphae</taxon>
        <taxon>Entelegynae</taxon>
        <taxon>Eresoidea</taxon>
        <taxon>Eresidae</taxon>
        <taxon>Stegodyphus</taxon>
    </lineage>
</organism>
<dbReference type="InterPro" id="IPR000618">
    <property type="entry name" value="Insect_cuticle"/>
</dbReference>
<dbReference type="AlphaFoldDB" id="A0A087ULV2"/>
<dbReference type="STRING" id="407821.A0A087ULV2"/>
<sequence length="116" mass="13083">MASAQYSAYDDGYTGYGDDGSKYETKYPPHPYGFGYDIKDHHGNHQYRKEQSDGKKVIGSYGFTDAHGVQRLVDYVADERGFRAKVRTNEQGTANQDPAHVRIQSSAFQGPINEYH</sequence>
<keyword evidence="5" id="KW-1185">Reference proteome</keyword>
<dbReference type="GO" id="GO:0031012">
    <property type="term" value="C:extracellular matrix"/>
    <property type="evidence" value="ECO:0007669"/>
    <property type="project" value="TreeGrafter"/>
</dbReference>
<feature type="region of interest" description="Disordered" evidence="3">
    <location>
        <begin position="88"/>
        <end position="116"/>
    </location>
</feature>
<dbReference type="InterPro" id="IPR051217">
    <property type="entry name" value="Insect_Cuticle_Struc_Prot"/>
</dbReference>
<dbReference type="OMA" id="ACAMSQV"/>
<dbReference type="GO" id="GO:0005615">
    <property type="term" value="C:extracellular space"/>
    <property type="evidence" value="ECO:0007669"/>
    <property type="project" value="TreeGrafter"/>
</dbReference>
<name>A0A087ULV2_STEMI</name>
<gene>
    <name evidence="4" type="ORF">X975_22197</name>
</gene>
<evidence type="ECO:0000256" key="1">
    <source>
        <dbReference type="ARBA" id="ARBA00022460"/>
    </source>
</evidence>
<evidence type="ECO:0000313" key="5">
    <source>
        <dbReference type="Proteomes" id="UP000054359"/>
    </source>
</evidence>
<evidence type="ECO:0000256" key="2">
    <source>
        <dbReference type="PROSITE-ProRule" id="PRU00497"/>
    </source>
</evidence>
<keyword evidence="1 2" id="KW-0193">Cuticle</keyword>
<dbReference type="PRINTS" id="PR00947">
    <property type="entry name" value="CUTICLE"/>
</dbReference>
<feature type="region of interest" description="Disordered" evidence="3">
    <location>
        <begin position="1"/>
        <end position="24"/>
    </location>
</feature>
<evidence type="ECO:0000256" key="3">
    <source>
        <dbReference type="SAM" id="MobiDB-lite"/>
    </source>
</evidence>
<proteinExistence type="predicted"/>
<dbReference type="PROSITE" id="PS51155">
    <property type="entry name" value="CHIT_BIND_RR_2"/>
    <property type="match status" value="1"/>
</dbReference>
<reference evidence="4 5" key="1">
    <citation type="submission" date="2013-11" db="EMBL/GenBank/DDBJ databases">
        <title>Genome sequencing of Stegodyphus mimosarum.</title>
        <authorList>
            <person name="Bechsgaard J."/>
        </authorList>
    </citation>
    <scope>NUCLEOTIDE SEQUENCE [LARGE SCALE GENOMIC DNA]</scope>
</reference>
<dbReference type="Proteomes" id="UP000054359">
    <property type="component" value="Unassembled WGS sequence"/>
</dbReference>
<accession>A0A087ULV2</accession>
<dbReference type="PANTHER" id="PTHR12236:SF79">
    <property type="entry name" value="CUTICULAR PROTEIN 50CB-RELATED"/>
    <property type="match status" value="1"/>
</dbReference>
<protein>
    <submittedName>
        <fullName evidence="4">Cuticle protein 16.8</fullName>
    </submittedName>
</protein>
<evidence type="ECO:0000313" key="4">
    <source>
        <dbReference type="EMBL" id="KFM78341.1"/>
    </source>
</evidence>